<gene>
    <name evidence="3" type="ORF">SAMN05444274_10831</name>
</gene>
<dbReference type="AlphaFoldDB" id="A0A1M5E028"/>
<dbReference type="EMBL" id="FQUM01000008">
    <property type="protein sequence ID" value="SHF72569.1"/>
    <property type="molecule type" value="Genomic_DNA"/>
</dbReference>
<dbReference type="Pfam" id="PF13004">
    <property type="entry name" value="BACON"/>
    <property type="match status" value="1"/>
</dbReference>
<evidence type="ECO:0000313" key="4">
    <source>
        <dbReference type="Proteomes" id="UP000184164"/>
    </source>
</evidence>
<organism evidence="3 4">
    <name type="scientific">Mariniphaga anaerophila</name>
    <dbReference type="NCBI Taxonomy" id="1484053"/>
    <lineage>
        <taxon>Bacteria</taxon>
        <taxon>Pseudomonadati</taxon>
        <taxon>Bacteroidota</taxon>
        <taxon>Bacteroidia</taxon>
        <taxon>Marinilabiliales</taxon>
        <taxon>Prolixibacteraceae</taxon>
        <taxon>Mariniphaga</taxon>
    </lineage>
</organism>
<protein>
    <recommendedName>
        <fullName evidence="2">BACON domain-containing protein</fullName>
    </recommendedName>
</protein>
<dbReference type="STRING" id="1484053.SAMN05444274_10831"/>
<evidence type="ECO:0000256" key="1">
    <source>
        <dbReference type="SAM" id="SignalP"/>
    </source>
</evidence>
<proteinExistence type="predicted"/>
<keyword evidence="1" id="KW-0732">Signal</keyword>
<dbReference type="Proteomes" id="UP000184164">
    <property type="component" value="Unassembled WGS sequence"/>
</dbReference>
<dbReference type="CDD" id="cd14948">
    <property type="entry name" value="BACON"/>
    <property type="match status" value="1"/>
</dbReference>
<dbReference type="RefSeq" id="WP_073002868.1">
    <property type="nucleotide sequence ID" value="NZ_FQUM01000008.1"/>
</dbReference>
<feature type="signal peptide" evidence="1">
    <location>
        <begin position="1"/>
        <end position="21"/>
    </location>
</feature>
<sequence>MKRTNYIIFSILLVFASLLQGCNDEESGLSKAVLASAATLNFEATGTSEKIITVYADADWITEVPEWVTVTPTSGTGTMDVTINVTENIREGSVDNPRKAALVFKGGTLASRAEVVIFQEGDKYRDCEEYTLAELAELENETVVIVPQVTVTAATTKGFIVSDGTVNIFMQSSSVVGVGDNVSVKGTKLYDTHSLSYVECDEATVNATGGEVNYPAAVDITDKLDTYTSTSRTFITVNGILNGNNVTVEGADYSVAITDAPENFDLAPLNGHKVKATGYFAGVAAPVVKLNATAVEDLGVVEIIYFAEDFEWLNPWAEASSAGQTVETDNLSATAPQISSSSTVVDGITANDALLQKGYQFLRVTPTSTDAGECIYLQNNYLKFGKTGYQAGAVLPKIEDIPSGVTTVLSFDWCPMRQGSGKIDPVNLVVIVTNGSDEVTFEIPESGFESGHVLEWVRAEVELTGVTISNDTKITIHATQWQVSTANRWFLDNIKLVKAN</sequence>
<dbReference type="Gene3D" id="2.60.40.10">
    <property type="entry name" value="Immunoglobulins"/>
    <property type="match status" value="1"/>
</dbReference>
<evidence type="ECO:0000259" key="2">
    <source>
        <dbReference type="Pfam" id="PF13004"/>
    </source>
</evidence>
<dbReference type="InterPro" id="IPR013783">
    <property type="entry name" value="Ig-like_fold"/>
</dbReference>
<dbReference type="OrthoDB" id="1079069at2"/>
<accession>A0A1M5E028</accession>
<feature type="domain" description="BACON" evidence="2">
    <location>
        <begin position="64"/>
        <end position="120"/>
    </location>
</feature>
<feature type="chain" id="PRO_5012838568" description="BACON domain-containing protein" evidence="1">
    <location>
        <begin position="22"/>
        <end position="500"/>
    </location>
</feature>
<dbReference type="PROSITE" id="PS51257">
    <property type="entry name" value="PROKAR_LIPOPROTEIN"/>
    <property type="match status" value="1"/>
</dbReference>
<dbReference type="InterPro" id="IPR024361">
    <property type="entry name" value="BACON"/>
</dbReference>
<evidence type="ECO:0000313" key="3">
    <source>
        <dbReference type="EMBL" id="SHF72569.1"/>
    </source>
</evidence>
<reference evidence="3 4" key="1">
    <citation type="submission" date="2016-11" db="EMBL/GenBank/DDBJ databases">
        <authorList>
            <person name="Jaros S."/>
            <person name="Januszkiewicz K."/>
            <person name="Wedrychowicz H."/>
        </authorList>
    </citation>
    <scope>NUCLEOTIDE SEQUENCE [LARGE SCALE GENOMIC DNA]</scope>
    <source>
        <strain evidence="3 4">DSM 26910</strain>
    </source>
</reference>
<keyword evidence="4" id="KW-1185">Reference proteome</keyword>
<name>A0A1M5E028_9BACT</name>